<keyword evidence="6" id="KW-0805">Transcription regulation</keyword>
<evidence type="ECO:0000256" key="2">
    <source>
        <dbReference type="ARBA" id="ARBA00022723"/>
    </source>
</evidence>
<feature type="region of interest" description="Disordered" evidence="10">
    <location>
        <begin position="592"/>
        <end position="637"/>
    </location>
</feature>
<feature type="compositionally biased region" description="Polar residues" evidence="10">
    <location>
        <begin position="704"/>
        <end position="729"/>
    </location>
</feature>
<feature type="compositionally biased region" description="Low complexity" evidence="10">
    <location>
        <begin position="752"/>
        <end position="768"/>
    </location>
</feature>
<evidence type="ECO:0000256" key="8">
    <source>
        <dbReference type="ARBA" id="ARBA00023242"/>
    </source>
</evidence>
<dbReference type="FunFam" id="3.30.160.60:FF:000448">
    <property type="entry name" value="RE1-silencing transcription factor A"/>
    <property type="match status" value="1"/>
</dbReference>
<reference evidence="12" key="1">
    <citation type="submission" date="2017-11" db="EMBL/GenBank/DDBJ databases">
        <title>The sensing device of the deep-sea amphipod.</title>
        <authorList>
            <person name="Kobayashi H."/>
            <person name="Nagahama T."/>
            <person name="Arai W."/>
            <person name="Sasagawa Y."/>
            <person name="Umeda M."/>
            <person name="Hayashi T."/>
            <person name="Nikaido I."/>
            <person name="Watanabe H."/>
            <person name="Oguri K."/>
            <person name="Kitazato H."/>
            <person name="Fujioka K."/>
            <person name="Kido Y."/>
            <person name="Takami H."/>
        </authorList>
    </citation>
    <scope>NUCLEOTIDE SEQUENCE</scope>
    <source>
        <tissue evidence="12">Whole body</tissue>
    </source>
</reference>
<proteinExistence type="evidence at transcript level"/>
<dbReference type="Pfam" id="PF00096">
    <property type="entry name" value="zf-C2H2"/>
    <property type="match status" value="3"/>
</dbReference>
<name>A0A6A7FVV2_9CRUS</name>
<feature type="region of interest" description="Disordered" evidence="10">
    <location>
        <begin position="1020"/>
        <end position="1052"/>
    </location>
</feature>
<keyword evidence="7" id="KW-0804">Transcription</keyword>
<dbReference type="SMART" id="SM00355">
    <property type="entry name" value="ZnF_C2H2"/>
    <property type="match status" value="7"/>
</dbReference>
<feature type="domain" description="C2H2-type" evidence="11">
    <location>
        <begin position="886"/>
        <end position="915"/>
    </location>
</feature>
<dbReference type="Gene3D" id="3.30.160.60">
    <property type="entry name" value="Classic Zinc Finger"/>
    <property type="match status" value="3"/>
</dbReference>
<feature type="region of interest" description="Disordered" evidence="10">
    <location>
        <begin position="663"/>
        <end position="768"/>
    </location>
</feature>
<comment type="subcellular location">
    <subcellularLocation>
        <location evidence="1">Nucleus</location>
    </subcellularLocation>
</comment>
<keyword evidence="3" id="KW-0677">Repeat</keyword>
<feature type="compositionally biased region" description="Basic and acidic residues" evidence="10">
    <location>
        <begin position="677"/>
        <end position="687"/>
    </location>
</feature>
<evidence type="ECO:0000256" key="1">
    <source>
        <dbReference type="ARBA" id="ARBA00004123"/>
    </source>
</evidence>
<feature type="domain" description="C2H2-type" evidence="11">
    <location>
        <begin position="1064"/>
        <end position="1091"/>
    </location>
</feature>
<dbReference type="AlphaFoldDB" id="A0A6A7FVV2"/>
<keyword evidence="2" id="KW-0479">Metal-binding</keyword>
<dbReference type="InterPro" id="IPR036236">
    <property type="entry name" value="Znf_C2H2_sf"/>
</dbReference>
<dbReference type="PROSITE" id="PS50157">
    <property type="entry name" value="ZINC_FINGER_C2H2_2"/>
    <property type="match status" value="6"/>
</dbReference>
<keyword evidence="4 9" id="KW-0863">Zinc-finger</keyword>
<feature type="compositionally biased region" description="Low complexity" evidence="10">
    <location>
        <begin position="663"/>
        <end position="676"/>
    </location>
</feature>
<dbReference type="FunFam" id="3.30.160.60:FF:000032">
    <property type="entry name" value="Krueppel-like factor 4"/>
    <property type="match status" value="1"/>
</dbReference>
<keyword evidence="8" id="KW-0539">Nucleus</keyword>
<evidence type="ECO:0000256" key="6">
    <source>
        <dbReference type="ARBA" id="ARBA00023015"/>
    </source>
</evidence>
<feature type="compositionally biased region" description="Polar residues" evidence="10">
    <location>
        <begin position="738"/>
        <end position="751"/>
    </location>
</feature>
<feature type="compositionally biased region" description="Basic and acidic residues" evidence="10">
    <location>
        <begin position="611"/>
        <end position="625"/>
    </location>
</feature>
<evidence type="ECO:0000256" key="10">
    <source>
        <dbReference type="SAM" id="MobiDB-lite"/>
    </source>
</evidence>
<evidence type="ECO:0000256" key="9">
    <source>
        <dbReference type="PROSITE-ProRule" id="PRU00042"/>
    </source>
</evidence>
<evidence type="ECO:0000256" key="4">
    <source>
        <dbReference type="ARBA" id="ARBA00022771"/>
    </source>
</evidence>
<evidence type="ECO:0000256" key="3">
    <source>
        <dbReference type="ARBA" id="ARBA00022737"/>
    </source>
</evidence>
<accession>A0A6A7FVV2</accession>
<dbReference type="PANTHER" id="PTHR47772">
    <property type="entry name" value="ZINC FINGER PROTEIN 200"/>
    <property type="match status" value="1"/>
</dbReference>
<dbReference type="EMBL" id="IACT01003071">
    <property type="protein sequence ID" value="LAC22323.1"/>
    <property type="molecule type" value="mRNA"/>
</dbReference>
<sequence>MTDIFICGSCTSQYTEINNFLEHKQTCSSKRNKEQIHFECTANNIATREAAQRVDSGNCSTVQSPNTGQLLDPSHVQHASAHQIKTMTSLLSAGSVVLQDAAGSGPPQLYRILLQNVATQQQIAHNTMLHQPLEQNISQYHFGDMTHSKIPLMNTLHRSEVTEQLTTANKEQQYTCKNKINSQSDRDAITKSSGLSSKLSNPCTTFTTYSHCNKDPYKIIVSSGNSNLVHPLVQNGCEAHSNKKASSTLGAVLSTAGHPIPDCITSPKSSLTTVNSIQLNQFTFDKSQSHYSGHLTDNLPSLNSSPQKSYFTLPNILGGIASPISSISGSQSFNTPVTPSKVISGSCLLSMCNNPQGVLLSPPHGSQLSMGGSNANNTAYYTTTTTALQSSVHDANNPRGATIVLSNSVPLPLNEEKQLPVTSVEIQQEVCSASCGTTSPFIQLVSDTWTPSTSLLSSNHSCSSFLHSSAATPTSSSTHTEGRLVLLPPDSQQSASSRAELHSEEEVVATFLASQLTNQQCMATLAHNRTTIYEANTQPSSGAGAAAHTAASFTAQGSSSLESPSIVIAAPPDAPDVSAPLQLQVPAEIVMKPGDKEVGTRSSFRSRKLLRREERDEAQNEDSRSVQDSTDPKLLLPSSAAVYRVRVSTGAPLNHNLDKQPLQQQKLLQHHQISQHLEQRQQKHPHDSVQQTNDRAQLQRELVDNTQQQQNNHQESLNSRTKTETNQQPELLERTQQEHSQQQKPSADQKPTTATNARGRSGAASSSTQRKHCTWQGCTFSTMHNKDLVRHYRKHTGERPFSCEECGARFSRQDKLSRHQRRTHKCERPHGCPFCSYRAPDLATLKKHSRTHSNHRPYKCQLCPYSAKDGSQLVVHIRKHTGDAPFTCLVRGCESSFRTSSDLKRHQRVHAAQPTLECNFCHHTASTKNLLNYHIRNCQHRKEDETCKTNDLHTTSAAVLSHTKTEHDNAAALIDTKTKIDTSHFLVNTKSSVDEKLSGDLGQFVEATAAYPKLGSKYEDEENVSDIKPKPSSSCNGSSKKQECRGGSSRRRVGRGASCYLRSHKCRECSLSFVRSDSLRAHIRVHQQHRTMMMNEQQRKA</sequence>
<organism evidence="12">
    <name type="scientific">Hirondellea gigas</name>
    <dbReference type="NCBI Taxonomy" id="1518452"/>
    <lineage>
        <taxon>Eukaryota</taxon>
        <taxon>Metazoa</taxon>
        <taxon>Ecdysozoa</taxon>
        <taxon>Arthropoda</taxon>
        <taxon>Crustacea</taxon>
        <taxon>Multicrustacea</taxon>
        <taxon>Malacostraca</taxon>
        <taxon>Eumalacostraca</taxon>
        <taxon>Peracarida</taxon>
        <taxon>Amphipoda</taxon>
        <taxon>Amphilochidea</taxon>
        <taxon>Lysianassida</taxon>
        <taxon>Lysianassidira</taxon>
        <taxon>Lysianassoidea</taxon>
        <taxon>Lysianassidae</taxon>
        <taxon>Hirondellea</taxon>
    </lineage>
</organism>
<dbReference type="SUPFAM" id="SSF57667">
    <property type="entry name" value="beta-beta-alpha zinc fingers"/>
    <property type="match status" value="4"/>
</dbReference>
<feature type="domain" description="C2H2-type" evidence="11">
    <location>
        <begin position="858"/>
        <end position="885"/>
    </location>
</feature>
<feature type="domain" description="C2H2-type" evidence="11">
    <location>
        <begin position="830"/>
        <end position="857"/>
    </location>
</feature>
<dbReference type="InterPro" id="IPR050636">
    <property type="entry name" value="C2H2-ZF_domain-containing"/>
</dbReference>
<evidence type="ECO:0000256" key="7">
    <source>
        <dbReference type="ARBA" id="ARBA00023163"/>
    </source>
</evidence>
<dbReference type="InterPro" id="IPR013087">
    <property type="entry name" value="Znf_C2H2_type"/>
</dbReference>
<dbReference type="PROSITE" id="PS00028">
    <property type="entry name" value="ZINC_FINGER_C2H2_1"/>
    <property type="match status" value="3"/>
</dbReference>
<evidence type="ECO:0000259" key="11">
    <source>
        <dbReference type="PROSITE" id="PS50157"/>
    </source>
</evidence>
<feature type="domain" description="C2H2-type" evidence="11">
    <location>
        <begin position="771"/>
        <end position="800"/>
    </location>
</feature>
<protein>
    <recommendedName>
        <fullName evidence="11">C2H2-type domain-containing protein</fullName>
    </recommendedName>
</protein>
<evidence type="ECO:0000313" key="12">
    <source>
        <dbReference type="EMBL" id="LAC22323.1"/>
    </source>
</evidence>
<dbReference type="GO" id="GO:0005634">
    <property type="term" value="C:nucleus"/>
    <property type="evidence" value="ECO:0007669"/>
    <property type="project" value="UniProtKB-SubCell"/>
</dbReference>
<feature type="domain" description="C2H2-type" evidence="11">
    <location>
        <begin position="801"/>
        <end position="829"/>
    </location>
</feature>
<keyword evidence="5" id="KW-0862">Zinc</keyword>
<dbReference type="GO" id="GO:0008270">
    <property type="term" value="F:zinc ion binding"/>
    <property type="evidence" value="ECO:0007669"/>
    <property type="project" value="UniProtKB-KW"/>
</dbReference>
<evidence type="ECO:0000256" key="5">
    <source>
        <dbReference type="ARBA" id="ARBA00022833"/>
    </source>
</evidence>
<dbReference type="PANTHER" id="PTHR47772:SF13">
    <property type="entry name" value="GASTRULA ZINC FINGER PROTEIN XLCGF49.1-LIKE-RELATED"/>
    <property type="match status" value="1"/>
</dbReference>